<evidence type="ECO:0000313" key="2">
    <source>
        <dbReference type="Proteomes" id="UP000583556"/>
    </source>
</evidence>
<gene>
    <name evidence="1" type="ORF">HHL27_16530</name>
</gene>
<proteinExistence type="predicted"/>
<sequence length="96" mass="10176">MKRMAVMIALIGALVVLALTVGERERKAEMRHVLFANSALAAGGLRACLSQGLTAKDMEVVVTSRGSGSHLELSSRGGRLPDKTEAEALRLCLSAR</sequence>
<reference evidence="1 2" key="1">
    <citation type="submission" date="2020-04" db="EMBL/GenBank/DDBJ databases">
        <title>Novosphingobium sp. TW-4 isolated from soil.</title>
        <authorList>
            <person name="Dahal R.H."/>
            <person name="Chaudhary D.K."/>
        </authorList>
    </citation>
    <scope>NUCLEOTIDE SEQUENCE [LARGE SCALE GENOMIC DNA]</scope>
    <source>
        <strain evidence="1 2">TW-4</strain>
    </source>
</reference>
<dbReference type="EMBL" id="JABBGM010000008">
    <property type="protein sequence ID" value="NML95283.1"/>
    <property type="molecule type" value="Genomic_DNA"/>
</dbReference>
<dbReference type="AlphaFoldDB" id="A0A7Y0BRU0"/>
<dbReference type="Proteomes" id="UP000583556">
    <property type="component" value="Unassembled WGS sequence"/>
</dbReference>
<organism evidence="1 2">
    <name type="scientific">Novosphingobium olei</name>
    <dbReference type="NCBI Taxonomy" id="2728851"/>
    <lineage>
        <taxon>Bacteria</taxon>
        <taxon>Pseudomonadati</taxon>
        <taxon>Pseudomonadota</taxon>
        <taxon>Alphaproteobacteria</taxon>
        <taxon>Sphingomonadales</taxon>
        <taxon>Sphingomonadaceae</taxon>
        <taxon>Novosphingobium</taxon>
    </lineage>
</organism>
<comment type="caution">
    <text evidence="1">The sequence shown here is derived from an EMBL/GenBank/DDBJ whole genome shotgun (WGS) entry which is preliminary data.</text>
</comment>
<dbReference type="RefSeq" id="WP_169494489.1">
    <property type="nucleotide sequence ID" value="NZ_JABBGM010000008.1"/>
</dbReference>
<evidence type="ECO:0000313" key="1">
    <source>
        <dbReference type="EMBL" id="NML95283.1"/>
    </source>
</evidence>
<name>A0A7Y0BRU0_9SPHN</name>
<keyword evidence="2" id="KW-1185">Reference proteome</keyword>
<protein>
    <submittedName>
        <fullName evidence="1">Uncharacterized protein</fullName>
    </submittedName>
</protein>
<accession>A0A7Y0BRU0</accession>